<protein>
    <submittedName>
        <fullName evidence="2">Uncharacterized protein</fullName>
    </submittedName>
</protein>
<feature type="compositionally biased region" description="Basic and acidic residues" evidence="1">
    <location>
        <begin position="315"/>
        <end position="324"/>
    </location>
</feature>
<dbReference type="Pfam" id="PF18941">
    <property type="entry name" value="DUF5688"/>
    <property type="match status" value="1"/>
</dbReference>
<feature type="region of interest" description="Disordered" evidence="1">
    <location>
        <begin position="315"/>
        <end position="342"/>
    </location>
</feature>
<gene>
    <name evidence="2" type="ORF">DXB72_11840</name>
</gene>
<evidence type="ECO:0000256" key="1">
    <source>
        <dbReference type="SAM" id="MobiDB-lite"/>
    </source>
</evidence>
<name>A0A3E5AKT4_9FIRM</name>
<dbReference type="Proteomes" id="UP000260970">
    <property type="component" value="Unassembled WGS sequence"/>
</dbReference>
<evidence type="ECO:0000313" key="3">
    <source>
        <dbReference type="Proteomes" id="UP000260970"/>
    </source>
</evidence>
<sequence length="342" mass="38617">MLDYDSFKKIVEESIMDYIPDRDNYQVNIHPVMKSNGKIYDGMCLIPNNPAASILPTVYLNTMYDTYQATERVDDIIKNTASILMDSKQKLLDNGVETLECNPLDLICGDNAKSKVIFSLVNTDANSEMLSDMPSREFQDLSVIYKLYLSDLSNGGYATININNKIADIMGVSERELHDLAMINTRNILPTKVIPMIDIIKNYVPELMAASLEQMPPDEQMYIITNDKASLGAVNILYKDSLDKIAEITGTDLYLIPSSTQEMIAVSTNLGTPDKVADMVYEVNQDAVREEERLSNQVYKYDAQTREISIASDASIHRDIKDAPENTNNVEYDQQPRRHRGR</sequence>
<dbReference type="EMBL" id="QSUG01000013">
    <property type="protein sequence ID" value="RGN21493.1"/>
    <property type="molecule type" value="Genomic_DNA"/>
</dbReference>
<dbReference type="AlphaFoldDB" id="A0A3E5AKT4"/>
<organism evidence="2 3">
    <name type="scientific">Agathobacter rectalis</name>
    <dbReference type="NCBI Taxonomy" id="39491"/>
    <lineage>
        <taxon>Bacteria</taxon>
        <taxon>Bacillati</taxon>
        <taxon>Bacillota</taxon>
        <taxon>Clostridia</taxon>
        <taxon>Lachnospirales</taxon>
        <taxon>Lachnospiraceae</taxon>
        <taxon>Agathobacter</taxon>
    </lineage>
</organism>
<dbReference type="InterPro" id="IPR043743">
    <property type="entry name" value="DUF5688"/>
</dbReference>
<proteinExistence type="predicted"/>
<dbReference type="RefSeq" id="WP_117690711.1">
    <property type="nucleotide sequence ID" value="NZ_QSUE01000011.1"/>
</dbReference>
<evidence type="ECO:0000313" key="2">
    <source>
        <dbReference type="EMBL" id="RGN21493.1"/>
    </source>
</evidence>
<comment type="caution">
    <text evidence="2">The sequence shown here is derived from an EMBL/GenBank/DDBJ whole genome shotgun (WGS) entry which is preliminary data.</text>
</comment>
<reference evidence="2 3" key="1">
    <citation type="submission" date="2018-08" db="EMBL/GenBank/DDBJ databases">
        <title>A genome reference for cultivated species of the human gut microbiota.</title>
        <authorList>
            <person name="Zou Y."/>
            <person name="Xue W."/>
            <person name="Luo G."/>
        </authorList>
    </citation>
    <scope>NUCLEOTIDE SEQUENCE [LARGE SCALE GENOMIC DNA]</scope>
    <source>
        <strain evidence="2 3">OM05-6AA</strain>
    </source>
</reference>
<accession>A0A3E5AKT4</accession>